<dbReference type="Pfam" id="PF04070">
    <property type="entry name" value="DUF378"/>
    <property type="match status" value="1"/>
</dbReference>
<reference evidence="2 3" key="1">
    <citation type="journal article" date="2016" name="Nat. Commun.">
        <title>Thousands of microbial genomes shed light on interconnected biogeochemical processes in an aquifer system.</title>
        <authorList>
            <person name="Anantharaman K."/>
            <person name="Brown C.T."/>
            <person name="Hug L.A."/>
            <person name="Sharon I."/>
            <person name="Castelle C.J."/>
            <person name="Probst A.J."/>
            <person name="Thomas B.C."/>
            <person name="Singh A."/>
            <person name="Wilkins M.J."/>
            <person name="Karaoz U."/>
            <person name="Brodie E.L."/>
            <person name="Williams K.H."/>
            <person name="Hubbard S.S."/>
            <person name="Banfield J.F."/>
        </authorList>
    </citation>
    <scope>NUCLEOTIDE SEQUENCE [LARGE SCALE GENOMIC DNA]</scope>
</reference>
<proteinExistence type="predicted"/>
<organism evidence="2 3">
    <name type="scientific">Candidatus Komeilibacteria bacterium RIFCSPLOWO2_01_FULL_53_11</name>
    <dbReference type="NCBI Taxonomy" id="1798552"/>
    <lineage>
        <taxon>Bacteria</taxon>
        <taxon>Candidatus Komeiliibacteriota</taxon>
    </lineage>
</organism>
<protein>
    <recommendedName>
        <fullName evidence="4">DUF378 domain-containing protein</fullName>
    </recommendedName>
</protein>
<keyword evidence="1" id="KW-0812">Transmembrane</keyword>
<sequence length="78" mass="8356">MHKITFILLVIGGLNWLVFGLSLWDIGQLFGGAEAMISRVIYVVVGLAAVYEIATHTANCRACTEKKPATTGSMPTGM</sequence>
<dbReference type="PANTHER" id="PTHR37304">
    <property type="entry name" value="MEMBRANE PROTEIN-RELATED"/>
    <property type="match status" value="1"/>
</dbReference>
<keyword evidence="1" id="KW-0472">Membrane</keyword>
<comment type="caution">
    <text evidence="2">The sequence shown here is derived from an EMBL/GenBank/DDBJ whole genome shotgun (WGS) entry which is preliminary data.</text>
</comment>
<feature type="transmembrane region" description="Helical" evidence="1">
    <location>
        <begin position="36"/>
        <end position="54"/>
    </location>
</feature>
<evidence type="ECO:0000256" key="1">
    <source>
        <dbReference type="SAM" id="Phobius"/>
    </source>
</evidence>
<dbReference type="EMBL" id="MHKN01000001">
    <property type="protein sequence ID" value="OGY93102.1"/>
    <property type="molecule type" value="Genomic_DNA"/>
</dbReference>
<accession>A0A1G2BVF3</accession>
<evidence type="ECO:0000313" key="2">
    <source>
        <dbReference type="EMBL" id="OGY93102.1"/>
    </source>
</evidence>
<dbReference type="Proteomes" id="UP000177349">
    <property type="component" value="Unassembled WGS sequence"/>
</dbReference>
<dbReference type="AlphaFoldDB" id="A0A1G2BVF3"/>
<name>A0A1G2BVF3_9BACT</name>
<evidence type="ECO:0008006" key="4">
    <source>
        <dbReference type="Google" id="ProtNLM"/>
    </source>
</evidence>
<evidence type="ECO:0000313" key="3">
    <source>
        <dbReference type="Proteomes" id="UP000177349"/>
    </source>
</evidence>
<keyword evidence="1" id="KW-1133">Transmembrane helix</keyword>
<dbReference type="InterPro" id="IPR007211">
    <property type="entry name" value="DUF378"/>
</dbReference>
<feature type="transmembrane region" description="Helical" evidence="1">
    <location>
        <begin position="6"/>
        <end position="24"/>
    </location>
</feature>
<dbReference type="PANTHER" id="PTHR37304:SF1">
    <property type="entry name" value="MEMBRANE PROTEIN"/>
    <property type="match status" value="1"/>
</dbReference>
<gene>
    <name evidence="2" type="ORF">A3B31_02820</name>
</gene>